<dbReference type="GeneID" id="39600459"/>
<evidence type="ECO:0008006" key="4">
    <source>
        <dbReference type="Google" id="ProtNLM"/>
    </source>
</evidence>
<evidence type="ECO:0000313" key="3">
    <source>
        <dbReference type="Proteomes" id="UP000283841"/>
    </source>
</evidence>
<sequence length="391" mass="44221">MHLSEDSDYIPVEMQWDTQDSTKGEPTEDDLSQDLDKLGIDKEKEATSNNIEAEGQDAAWENPVSLADTTIDHGDEVARELIEIDPEGDAALRVESKDLIVSSKILSMTSTVFNEMMRKDDTETADLGALLILRLEGDDPRALTLLCQLLHYRFDAVESQPNLDLLLEFINLANKYKCIPSVQLQASHWLRGEAKSPWLTREETKKMCRAAFLLGDGEECRKIMESFTADELEEMLIDSDLPAELIVEIFSLRRRNFGSYLAAIENAILYVQRESKRRRWSSQKICSSCRMLKPRQTRVCGSCRGREFEEFDCTSASQLAAFMKILVSCGVWPLNERFNEATAKINGILKDGTDELYRQGNTMHDCDYGTDCVVHTALSRLILDLRAIQGA</sequence>
<dbReference type="AlphaFoldDB" id="A0A443HMY6"/>
<reference evidence="2 3" key="1">
    <citation type="journal article" date="2018" name="Front. Microbiol.">
        <title>Genomic and genetic insights into a cosmopolitan fungus, Paecilomyces variotii (Eurotiales).</title>
        <authorList>
            <person name="Urquhart A.S."/>
            <person name="Mondo S.J."/>
            <person name="Makela M.R."/>
            <person name="Hane J.K."/>
            <person name="Wiebenga A."/>
            <person name="He G."/>
            <person name="Mihaltcheva S."/>
            <person name="Pangilinan J."/>
            <person name="Lipzen A."/>
            <person name="Barry K."/>
            <person name="de Vries R.P."/>
            <person name="Grigoriev I.V."/>
            <person name="Idnurm A."/>
        </authorList>
    </citation>
    <scope>NUCLEOTIDE SEQUENCE [LARGE SCALE GENOMIC DNA]</scope>
    <source>
        <strain evidence="2 3">CBS 101075</strain>
    </source>
</reference>
<feature type="region of interest" description="Disordered" evidence="1">
    <location>
        <begin position="1"/>
        <end position="36"/>
    </location>
</feature>
<protein>
    <recommendedName>
        <fullName evidence="4">BTB domain-containing protein</fullName>
    </recommendedName>
</protein>
<dbReference type="EMBL" id="RCNU01000010">
    <property type="protein sequence ID" value="RWQ93140.1"/>
    <property type="molecule type" value="Genomic_DNA"/>
</dbReference>
<organism evidence="2 3">
    <name type="scientific">Byssochlamys spectabilis</name>
    <name type="common">Paecilomyces variotii</name>
    <dbReference type="NCBI Taxonomy" id="264951"/>
    <lineage>
        <taxon>Eukaryota</taxon>
        <taxon>Fungi</taxon>
        <taxon>Dikarya</taxon>
        <taxon>Ascomycota</taxon>
        <taxon>Pezizomycotina</taxon>
        <taxon>Eurotiomycetes</taxon>
        <taxon>Eurotiomycetidae</taxon>
        <taxon>Eurotiales</taxon>
        <taxon>Thermoascaceae</taxon>
        <taxon>Paecilomyces</taxon>
    </lineage>
</organism>
<comment type="caution">
    <text evidence="2">The sequence shown here is derived from an EMBL/GenBank/DDBJ whole genome shotgun (WGS) entry which is preliminary data.</text>
</comment>
<keyword evidence="3" id="KW-1185">Reference proteome</keyword>
<dbReference type="RefSeq" id="XP_028482785.1">
    <property type="nucleotide sequence ID" value="XM_028631182.1"/>
</dbReference>
<name>A0A443HMY6_BYSSP</name>
<dbReference type="VEuPathDB" id="FungiDB:C8Q69DRAFT_475226"/>
<dbReference type="STRING" id="264951.A0A443HMY6"/>
<proteinExistence type="predicted"/>
<dbReference type="Proteomes" id="UP000283841">
    <property type="component" value="Unassembled WGS sequence"/>
</dbReference>
<accession>A0A443HMY6</accession>
<gene>
    <name evidence="2" type="ORF">C8Q69DRAFT_475226</name>
</gene>
<evidence type="ECO:0000313" key="2">
    <source>
        <dbReference type="EMBL" id="RWQ93140.1"/>
    </source>
</evidence>
<evidence type="ECO:0000256" key="1">
    <source>
        <dbReference type="SAM" id="MobiDB-lite"/>
    </source>
</evidence>